<gene>
    <name evidence="2" type="ORF">QBC37DRAFT_208131</name>
</gene>
<protein>
    <submittedName>
        <fullName evidence="2">Uncharacterized protein</fullName>
    </submittedName>
</protein>
<reference evidence="2" key="2">
    <citation type="submission" date="2023-05" db="EMBL/GenBank/DDBJ databases">
        <authorList>
            <consortium name="Lawrence Berkeley National Laboratory"/>
            <person name="Steindorff A."/>
            <person name="Hensen N."/>
            <person name="Bonometti L."/>
            <person name="Westerberg I."/>
            <person name="Brannstrom I.O."/>
            <person name="Guillou S."/>
            <person name="Cros-Aarteil S."/>
            <person name="Calhoun S."/>
            <person name="Haridas S."/>
            <person name="Kuo A."/>
            <person name="Mondo S."/>
            <person name="Pangilinan J."/>
            <person name="Riley R."/>
            <person name="Labutti K."/>
            <person name="Andreopoulos B."/>
            <person name="Lipzen A."/>
            <person name="Chen C."/>
            <person name="Yanf M."/>
            <person name="Daum C."/>
            <person name="Ng V."/>
            <person name="Clum A."/>
            <person name="Ohm R."/>
            <person name="Martin F."/>
            <person name="Silar P."/>
            <person name="Natvig D."/>
            <person name="Lalanne C."/>
            <person name="Gautier V."/>
            <person name="Ament-Velasquez S.L."/>
            <person name="Kruys A."/>
            <person name="Hutchinson M.I."/>
            <person name="Powell A.J."/>
            <person name="Barry K."/>
            <person name="Miller A.N."/>
            <person name="Grigoriev I.V."/>
            <person name="Debuchy R."/>
            <person name="Gladieux P."/>
            <person name="Thoren M.H."/>
            <person name="Johannesson H."/>
        </authorList>
    </citation>
    <scope>NUCLEOTIDE SEQUENCE</scope>
    <source>
        <strain evidence="2">PSN293</strain>
    </source>
</reference>
<sequence length="135" mass="16134">MPCFTLESHAKLSILTYLMDEPVVRAFFIFAVLSSPPVWAFYWLTTNDCGVAWHSITSRYGIVWAFTFGTHSFLRSFLHGGCEYLRRSRRTARHFLSFWVFFFFVSFCCMDWQRSQRRRYPALFGLGRWRFLRGP</sequence>
<dbReference type="EMBL" id="MU858143">
    <property type="protein sequence ID" value="KAK4211701.1"/>
    <property type="molecule type" value="Genomic_DNA"/>
</dbReference>
<keyword evidence="1" id="KW-0812">Transmembrane</keyword>
<evidence type="ECO:0000313" key="3">
    <source>
        <dbReference type="Proteomes" id="UP001301769"/>
    </source>
</evidence>
<keyword evidence="3" id="KW-1185">Reference proteome</keyword>
<keyword evidence="1" id="KW-1133">Transmembrane helix</keyword>
<feature type="transmembrane region" description="Helical" evidence="1">
    <location>
        <begin position="94"/>
        <end position="112"/>
    </location>
</feature>
<accession>A0AAN7B3S4</accession>
<feature type="transmembrane region" description="Helical" evidence="1">
    <location>
        <begin position="56"/>
        <end position="74"/>
    </location>
</feature>
<organism evidence="2 3">
    <name type="scientific">Rhypophila decipiens</name>
    <dbReference type="NCBI Taxonomy" id="261697"/>
    <lineage>
        <taxon>Eukaryota</taxon>
        <taxon>Fungi</taxon>
        <taxon>Dikarya</taxon>
        <taxon>Ascomycota</taxon>
        <taxon>Pezizomycotina</taxon>
        <taxon>Sordariomycetes</taxon>
        <taxon>Sordariomycetidae</taxon>
        <taxon>Sordariales</taxon>
        <taxon>Naviculisporaceae</taxon>
        <taxon>Rhypophila</taxon>
    </lineage>
</organism>
<evidence type="ECO:0000313" key="2">
    <source>
        <dbReference type="EMBL" id="KAK4211701.1"/>
    </source>
</evidence>
<proteinExistence type="predicted"/>
<reference evidence="2" key="1">
    <citation type="journal article" date="2023" name="Mol. Phylogenet. Evol.">
        <title>Genome-scale phylogeny and comparative genomics of the fungal order Sordariales.</title>
        <authorList>
            <person name="Hensen N."/>
            <person name="Bonometti L."/>
            <person name="Westerberg I."/>
            <person name="Brannstrom I.O."/>
            <person name="Guillou S."/>
            <person name="Cros-Aarteil S."/>
            <person name="Calhoun S."/>
            <person name="Haridas S."/>
            <person name="Kuo A."/>
            <person name="Mondo S."/>
            <person name="Pangilinan J."/>
            <person name="Riley R."/>
            <person name="LaButti K."/>
            <person name="Andreopoulos B."/>
            <person name="Lipzen A."/>
            <person name="Chen C."/>
            <person name="Yan M."/>
            <person name="Daum C."/>
            <person name="Ng V."/>
            <person name="Clum A."/>
            <person name="Steindorff A."/>
            <person name="Ohm R.A."/>
            <person name="Martin F."/>
            <person name="Silar P."/>
            <person name="Natvig D.O."/>
            <person name="Lalanne C."/>
            <person name="Gautier V."/>
            <person name="Ament-Velasquez S.L."/>
            <person name="Kruys A."/>
            <person name="Hutchinson M.I."/>
            <person name="Powell A.J."/>
            <person name="Barry K."/>
            <person name="Miller A.N."/>
            <person name="Grigoriev I.V."/>
            <person name="Debuchy R."/>
            <person name="Gladieux P."/>
            <person name="Hiltunen Thoren M."/>
            <person name="Johannesson H."/>
        </authorList>
    </citation>
    <scope>NUCLEOTIDE SEQUENCE</scope>
    <source>
        <strain evidence="2">PSN293</strain>
    </source>
</reference>
<keyword evidence="1" id="KW-0472">Membrane</keyword>
<dbReference type="Proteomes" id="UP001301769">
    <property type="component" value="Unassembled WGS sequence"/>
</dbReference>
<name>A0AAN7B3S4_9PEZI</name>
<dbReference type="AlphaFoldDB" id="A0AAN7B3S4"/>
<evidence type="ECO:0000256" key="1">
    <source>
        <dbReference type="SAM" id="Phobius"/>
    </source>
</evidence>
<feature type="transmembrane region" description="Helical" evidence="1">
    <location>
        <begin position="23"/>
        <end position="44"/>
    </location>
</feature>
<comment type="caution">
    <text evidence="2">The sequence shown here is derived from an EMBL/GenBank/DDBJ whole genome shotgun (WGS) entry which is preliminary data.</text>
</comment>